<dbReference type="CDD" id="cd07041">
    <property type="entry name" value="STAS_RsbR_RsbS_like"/>
    <property type="match status" value="1"/>
</dbReference>
<dbReference type="EMBL" id="SLVV01000030">
    <property type="protein sequence ID" value="TCN16912.1"/>
    <property type="molecule type" value="Genomic_DNA"/>
</dbReference>
<accession>A0A4R2AVB8</accession>
<dbReference type="InterPro" id="IPR002645">
    <property type="entry name" value="STAS_dom"/>
</dbReference>
<dbReference type="AlphaFoldDB" id="A0A4R2AVB8"/>
<sequence>MEYMPDEELGLTDFIIKNRQTFEQTLLKEAVNVASKITDILNTGNIDLLKNAEKLVIYITGNQEDNLIAFAKQEGVAWAQHSLTLSFKLEWVQAIRRTLWHFMYQFDQVNGNDLNREEFFSKEKRINDLVDKFLNTFFISYSNYKDELINSQRKLVEHLSVPIIPISPTVAVLPLIGLVDSYRMQTIEEKVLMDIANLKVQRLIMDLSGVADMEMDVIDLFQKVLKGISMMGCKATITGLRPELVRKMVHSGIAFNKHSETRGTLQETLRNHLIVG</sequence>
<dbReference type="RefSeq" id="WP_132011600.1">
    <property type="nucleotide sequence ID" value="NZ_JABUHM010000030.1"/>
</dbReference>
<reference evidence="2 3" key="1">
    <citation type="journal article" date="2015" name="Stand. Genomic Sci.">
        <title>Genomic Encyclopedia of Bacterial and Archaeal Type Strains, Phase III: the genomes of soil and plant-associated and newly described type strains.</title>
        <authorList>
            <person name="Whitman W.B."/>
            <person name="Woyke T."/>
            <person name="Klenk H.P."/>
            <person name="Zhou Y."/>
            <person name="Lilburn T.G."/>
            <person name="Beck B.J."/>
            <person name="De Vos P."/>
            <person name="Vandamme P."/>
            <person name="Eisen J.A."/>
            <person name="Garrity G."/>
            <person name="Hugenholtz P."/>
            <person name="Kyrpides N.C."/>
        </authorList>
    </citation>
    <scope>NUCLEOTIDE SEQUENCE [LARGE SCALE GENOMIC DNA]</scope>
    <source>
        <strain evidence="2 3">CV53</strain>
    </source>
</reference>
<dbReference type="Pfam" id="PF01740">
    <property type="entry name" value="STAS"/>
    <property type="match status" value="1"/>
</dbReference>
<evidence type="ECO:0000313" key="3">
    <source>
        <dbReference type="Proteomes" id="UP000295689"/>
    </source>
</evidence>
<keyword evidence="3" id="KW-1185">Reference proteome</keyword>
<dbReference type="Gene3D" id="3.30.750.24">
    <property type="entry name" value="STAS domain"/>
    <property type="match status" value="1"/>
</dbReference>
<feature type="domain" description="STAS" evidence="1">
    <location>
        <begin position="160"/>
        <end position="272"/>
    </location>
</feature>
<dbReference type="PANTHER" id="PTHR33745">
    <property type="entry name" value="RSBT ANTAGONIST PROTEIN RSBS-RELATED"/>
    <property type="match status" value="1"/>
</dbReference>
<proteinExistence type="predicted"/>
<dbReference type="PROSITE" id="PS50801">
    <property type="entry name" value="STAS"/>
    <property type="match status" value="1"/>
</dbReference>
<dbReference type="InterPro" id="IPR051932">
    <property type="entry name" value="Bact_StressResp_Reg"/>
</dbReference>
<evidence type="ECO:0000259" key="1">
    <source>
        <dbReference type="PROSITE" id="PS50801"/>
    </source>
</evidence>
<gene>
    <name evidence="2" type="ORF">EV146_1304</name>
</gene>
<comment type="caution">
    <text evidence="2">The sequence shown here is derived from an EMBL/GenBank/DDBJ whole genome shotgun (WGS) entry which is preliminary data.</text>
</comment>
<dbReference type="Proteomes" id="UP000295689">
    <property type="component" value="Unassembled WGS sequence"/>
</dbReference>
<protein>
    <submittedName>
        <fullName evidence="2">Anti-anti-sigma regulatory factor</fullName>
    </submittedName>
</protein>
<dbReference type="SUPFAM" id="SSF52091">
    <property type="entry name" value="SpoIIaa-like"/>
    <property type="match status" value="1"/>
</dbReference>
<evidence type="ECO:0000313" key="2">
    <source>
        <dbReference type="EMBL" id="TCN16912.1"/>
    </source>
</evidence>
<dbReference type="InterPro" id="IPR036513">
    <property type="entry name" value="STAS_dom_sf"/>
</dbReference>
<organism evidence="2 3">
    <name type="scientific">Mesobacillus foraminis</name>
    <dbReference type="NCBI Taxonomy" id="279826"/>
    <lineage>
        <taxon>Bacteria</taxon>
        <taxon>Bacillati</taxon>
        <taxon>Bacillota</taxon>
        <taxon>Bacilli</taxon>
        <taxon>Bacillales</taxon>
        <taxon>Bacillaceae</taxon>
        <taxon>Mesobacillus</taxon>
    </lineage>
</organism>
<dbReference type="PANTHER" id="PTHR33745:SF8">
    <property type="entry name" value="BLUE-LIGHT PHOTORECEPTOR"/>
    <property type="match status" value="1"/>
</dbReference>
<name>A0A4R2AVB8_9BACI</name>